<evidence type="ECO:0000313" key="3">
    <source>
        <dbReference type="Proteomes" id="UP000033986"/>
    </source>
</evidence>
<feature type="domain" description="NAD-dependent DNA ligase N-terminal" evidence="1">
    <location>
        <begin position="38"/>
        <end position="311"/>
    </location>
</feature>
<dbReference type="AlphaFoldDB" id="A0A0G0Z4F0"/>
<dbReference type="Gene3D" id="3.30.470.30">
    <property type="entry name" value="DNA ligase/mRNA capping enzyme"/>
    <property type="match status" value="1"/>
</dbReference>
<protein>
    <submittedName>
        <fullName evidence="2">Ligase protein</fullName>
    </submittedName>
</protein>
<dbReference type="SUPFAM" id="SSF56091">
    <property type="entry name" value="DNA ligase/mRNA capping enzyme, catalytic domain"/>
    <property type="match status" value="1"/>
</dbReference>
<evidence type="ECO:0000313" key="2">
    <source>
        <dbReference type="EMBL" id="KKS43587.1"/>
    </source>
</evidence>
<gene>
    <name evidence="2" type="ORF">UV07_C0031G0006</name>
</gene>
<reference evidence="2 3" key="1">
    <citation type="journal article" date="2015" name="Nature">
        <title>rRNA introns, odd ribosomes, and small enigmatic genomes across a large radiation of phyla.</title>
        <authorList>
            <person name="Brown C.T."/>
            <person name="Hug L.A."/>
            <person name="Thomas B.C."/>
            <person name="Sharon I."/>
            <person name="Castelle C.J."/>
            <person name="Singh A."/>
            <person name="Wilkins M.J."/>
            <person name="Williams K.H."/>
            <person name="Banfield J.F."/>
        </authorList>
    </citation>
    <scope>NUCLEOTIDE SEQUENCE [LARGE SCALE GENOMIC DNA]</scope>
</reference>
<dbReference type="InterPro" id="IPR013840">
    <property type="entry name" value="DNAligase_N"/>
</dbReference>
<evidence type="ECO:0000259" key="1">
    <source>
        <dbReference type="SMART" id="SM00532"/>
    </source>
</evidence>
<accession>A0A0G0Z4F0</accession>
<dbReference type="Gene3D" id="1.10.287.610">
    <property type="entry name" value="Helix hairpin bin"/>
    <property type="match status" value="1"/>
</dbReference>
<dbReference type="Proteomes" id="UP000033986">
    <property type="component" value="Unassembled WGS sequence"/>
</dbReference>
<dbReference type="GO" id="GO:0046872">
    <property type="term" value="F:metal ion binding"/>
    <property type="evidence" value="ECO:0007669"/>
    <property type="project" value="UniProtKB-KW"/>
</dbReference>
<proteinExistence type="predicted"/>
<dbReference type="PATRIC" id="fig|1618615.3.peg.600"/>
<organism evidence="2 3">
    <name type="scientific">Candidatus Azambacteria bacterium GW2011_GWB1_42_17</name>
    <dbReference type="NCBI Taxonomy" id="1618615"/>
    <lineage>
        <taxon>Bacteria</taxon>
        <taxon>Candidatus Azamiibacteriota</taxon>
    </lineage>
</organism>
<dbReference type="CDD" id="cd00114">
    <property type="entry name" value="LIGANc"/>
    <property type="match status" value="1"/>
</dbReference>
<sequence length="311" mass="35823">MLLPIFRLTLSSTVYYSRMATQPKKQISPSSIPSDVKDAQERAEKLRIVIDKHRYLYHVLDKPDITDEAYDSLMEELRIIEEQFPDLQTADSPTQRVGGEPRTSFKKVTHEMRQWSYDDVFSHDGLLKWEARAKRFIEDHPQLKRETLSYCTELKIDGLKIILTYKNGIFVRGATRGNGLVGEDITENLKTIQSIPLSLNKKIDIIVVGEAWMKKDELARINKEREKKGEALFANTRNAAAGSLRQLDPKIAASRRLDSFIYDIDLLKPTTNNQQPTTQDEELELLRELGFKVNPYHRVCENVSEILSRMG</sequence>
<dbReference type="Pfam" id="PF01653">
    <property type="entry name" value="DNA_ligase_aden"/>
    <property type="match status" value="1"/>
</dbReference>
<name>A0A0G0Z4F0_9BACT</name>
<keyword evidence="2" id="KW-0436">Ligase</keyword>
<comment type="caution">
    <text evidence="2">The sequence shown here is derived from an EMBL/GenBank/DDBJ whole genome shotgun (WGS) entry which is preliminary data.</text>
</comment>
<dbReference type="PANTHER" id="PTHR23389">
    <property type="entry name" value="CHROMOSOME TRANSMISSION FIDELITY FACTOR 18"/>
    <property type="match status" value="1"/>
</dbReference>
<dbReference type="PANTHER" id="PTHR23389:SF9">
    <property type="entry name" value="DNA LIGASE"/>
    <property type="match status" value="1"/>
</dbReference>
<dbReference type="GO" id="GO:0005829">
    <property type="term" value="C:cytosol"/>
    <property type="evidence" value="ECO:0007669"/>
    <property type="project" value="TreeGrafter"/>
</dbReference>
<dbReference type="InterPro" id="IPR013839">
    <property type="entry name" value="DNAligase_adenylation"/>
</dbReference>
<dbReference type="SMART" id="SM00532">
    <property type="entry name" value="LIGANc"/>
    <property type="match status" value="1"/>
</dbReference>
<dbReference type="GO" id="GO:0003911">
    <property type="term" value="F:DNA ligase (NAD+) activity"/>
    <property type="evidence" value="ECO:0007669"/>
    <property type="project" value="InterPro"/>
</dbReference>
<dbReference type="EMBL" id="LCDB01000031">
    <property type="protein sequence ID" value="KKS43587.1"/>
    <property type="molecule type" value="Genomic_DNA"/>
</dbReference>